<keyword evidence="2" id="KW-1185">Reference proteome</keyword>
<dbReference type="EMBL" id="ML996141">
    <property type="protein sequence ID" value="KAF2734920.1"/>
    <property type="molecule type" value="Genomic_DNA"/>
</dbReference>
<dbReference type="OrthoDB" id="4177236at2759"/>
<accession>A0A9P4R0P5</accession>
<dbReference type="InterPro" id="IPR011009">
    <property type="entry name" value="Kinase-like_dom_sf"/>
</dbReference>
<protein>
    <recommendedName>
        <fullName evidence="3">Protein kinase domain-containing protein</fullName>
    </recommendedName>
</protein>
<organism evidence="1 2">
    <name type="scientific">Polyplosphaeria fusca</name>
    <dbReference type="NCBI Taxonomy" id="682080"/>
    <lineage>
        <taxon>Eukaryota</taxon>
        <taxon>Fungi</taxon>
        <taxon>Dikarya</taxon>
        <taxon>Ascomycota</taxon>
        <taxon>Pezizomycotina</taxon>
        <taxon>Dothideomycetes</taxon>
        <taxon>Pleosporomycetidae</taxon>
        <taxon>Pleosporales</taxon>
        <taxon>Tetraplosphaeriaceae</taxon>
        <taxon>Polyplosphaeria</taxon>
    </lineage>
</organism>
<name>A0A9P4R0P5_9PLEO</name>
<dbReference type="AlphaFoldDB" id="A0A9P4R0P5"/>
<gene>
    <name evidence="1" type="ORF">EJ04DRAFT_409712</name>
</gene>
<dbReference type="SUPFAM" id="SSF56112">
    <property type="entry name" value="Protein kinase-like (PK-like)"/>
    <property type="match status" value="1"/>
</dbReference>
<evidence type="ECO:0000313" key="2">
    <source>
        <dbReference type="Proteomes" id="UP000799444"/>
    </source>
</evidence>
<feature type="non-terminal residue" evidence="1">
    <location>
        <position position="1"/>
    </location>
</feature>
<evidence type="ECO:0000313" key="1">
    <source>
        <dbReference type="EMBL" id="KAF2734920.1"/>
    </source>
</evidence>
<comment type="caution">
    <text evidence="1">The sequence shown here is derived from an EMBL/GenBank/DDBJ whole genome shotgun (WGS) entry which is preliminary data.</text>
</comment>
<dbReference type="Proteomes" id="UP000799444">
    <property type="component" value="Unassembled WGS sequence"/>
</dbReference>
<evidence type="ECO:0008006" key="3">
    <source>
        <dbReference type="Google" id="ProtNLM"/>
    </source>
</evidence>
<sequence length="126" mass="14257">FVCKRSAGRTLLQEAENMIFLAEHTHVRVAKVYAVFMDHVDKTAHEQAIYLVSEFIPGITLISEYVALMSAESKKLLCASIADQFRLLRSVPSPDGSFGRIFHQGIEPYAYFLRGHYKEMSGPFNT</sequence>
<proteinExistence type="predicted"/>
<feature type="non-terminal residue" evidence="1">
    <location>
        <position position="126"/>
    </location>
</feature>
<reference evidence="1" key="1">
    <citation type="journal article" date="2020" name="Stud. Mycol.">
        <title>101 Dothideomycetes genomes: a test case for predicting lifestyles and emergence of pathogens.</title>
        <authorList>
            <person name="Haridas S."/>
            <person name="Albert R."/>
            <person name="Binder M."/>
            <person name="Bloem J."/>
            <person name="Labutti K."/>
            <person name="Salamov A."/>
            <person name="Andreopoulos B."/>
            <person name="Baker S."/>
            <person name="Barry K."/>
            <person name="Bills G."/>
            <person name="Bluhm B."/>
            <person name="Cannon C."/>
            <person name="Castanera R."/>
            <person name="Culley D."/>
            <person name="Daum C."/>
            <person name="Ezra D."/>
            <person name="Gonzalez J."/>
            <person name="Henrissat B."/>
            <person name="Kuo A."/>
            <person name="Liang C."/>
            <person name="Lipzen A."/>
            <person name="Lutzoni F."/>
            <person name="Magnuson J."/>
            <person name="Mondo S."/>
            <person name="Nolan M."/>
            <person name="Ohm R."/>
            <person name="Pangilinan J."/>
            <person name="Park H.-J."/>
            <person name="Ramirez L."/>
            <person name="Alfaro M."/>
            <person name="Sun H."/>
            <person name="Tritt A."/>
            <person name="Yoshinaga Y."/>
            <person name="Zwiers L.-H."/>
            <person name="Turgeon B."/>
            <person name="Goodwin S."/>
            <person name="Spatafora J."/>
            <person name="Crous P."/>
            <person name="Grigoriev I."/>
        </authorList>
    </citation>
    <scope>NUCLEOTIDE SEQUENCE</scope>
    <source>
        <strain evidence="1">CBS 125425</strain>
    </source>
</reference>